<protein>
    <recommendedName>
        <fullName evidence="3">PIG-L family deacetylase</fullName>
    </recommendedName>
</protein>
<dbReference type="Gene3D" id="3.40.50.10320">
    <property type="entry name" value="LmbE-like"/>
    <property type="match status" value="1"/>
</dbReference>
<dbReference type="Proteomes" id="UP000229847">
    <property type="component" value="Unassembled WGS sequence"/>
</dbReference>
<dbReference type="SUPFAM" id="SSF102588">
    <property type="entry name" value="LmbE-like"/>
    <property type="match status" value="1"/>
</dbReference>
<reference evidence="1 2" key="1">
    <citation type="submission" date="2017-09" db="EMBL/GenBank/DDBJ databases">
        <title>Depth-based differentiation of microbial function through sediment-hosted aquifers and enrichment of novel symbionts in the deep terrestrial subsurface.</title>
        <authorList>
            <person name="Probst A.J."/>
            <person name="Ladd B."/>
            <person name="Jarett J.K."/>
            <person name="Geller-Mcgrath D.E."/>
            <person name="Sieber C.M."/>
            <person name="Emerson J.B."/>
            <person name="Anantharaman K."/>
            <person name="Thomas B.C."/>
            <person name="Malmstrom R."/>
            <person name="Stieglmeier M."/>
            <person name="Klingl A."/>
            <person name="Woyke T."/>
            <person name="Ryan C.M."/>
            <person name="Banfield J.F."/>
        </authorList>
    </citation>
    <scope>NUCLEOTIDE SEQUENCE [LARGE SCALE GENOMIC DNA]</scope>
    <source>
        <strain evidence="1">CG22_combo_CG10-13_8_21_14_all_39_10</strain>
    </source>
</reference>
<organism evidence="1 2">
    <name type="scientific">Candidatus Woesebacteria bacterium CG22_combo_CG10-13_8_21_14_all_39_10</name>
    <dbReference type="NCBI Taxonomy" id="1975059"/>
    <lineage>
        <taxon>Bacteria</taxon>
        <taxon>Candidatus Woeseibacteriota</taxon>
    </lineage>
</organism>
<name>A0A2H0BJD7_9BACT</name>
<gene>
    <name evidence="1" type="ORF">COX03_01180</name>
</gene>
<dbReference type="InterPro" id="IPR003737">
    <property type="entry name" value="GlcNAc_PI_deacetylase-related"/>
</dbReference>
<dbReference type="InterPro" id="IPR024078">
    <property type="entry name" value="LmbE-like_dom_sf"/>
</dbReference>
<evidence type="ECO:0000313" key="2">
    <source>
        <dbReference type="Proteomes" id="UP000229847"/>
    </source>
</evidence>
<accession>A0A2H0BJD7</accession>
<comment type="caution">
    <text evidence="1">The sequence shown here is derived from an EMBL/GenBank/DDBJ whole genome shotgun (WGS) entry which is preliminary data.</text>
</comment>
<dbReference type="AlphaFoldDB" id="A0A2H0BJD7"/>
<dbReference type="Pfam" id="PF02585">
    <property type="entry name" value="PIG-L"/>
    <property type="match status" value="1"/>
</dbReference>
<evidence type="ECO:0008006" key="3">
    <source>
        <dbReference type="Google" id="ProtNLM"/>
    </source>
</evidence>
<dbReference type="EMBL" id="PCSW01000036">
    <property type="protein sequence ID" value="PIP57782.1"/>
    <property type="molecule type" value="Genomic_DNA"/>
</dbReference>
<evidence type="ECO:0000313" key="1">
    <source>
        <dbReference type="EMBL" id="PIP57782.1"/>
    </source>
</evidence>
<proteinExistence type="predicted"/>
<sequence length="189" mass="22323">MLKAFKKLKSVTVIAPHPDDEAMGCSSFFEKHLVKKLIVVTDGGIQTIKKTMDGEKYITKRKKETLRFALTFGVKKNKVYFLKFPDGQLQKFSANAIFEKINELINKEDILLLPSPRDMHTDHKKVSQLYDFFNNEMLYYTVTGNYDDSVIIRCKKSKRSLIKKFYPSQYWRLKTSKFEFRPYEEYKES</sequence>